<reference evidence="1 2" key="1">
    <citation type="submission" date="2023-01" db="EMBL/GenBank/DDBJ databases">
        <authorList>
            <person name="Kreplak J."/>
        </authorList>
    </citation>
    <scope>NUCLEOTIDE SEQUENCE [LARGE SCALE GENOMIC DNA]</scope>
</reference>
<evidence type="ECO:0000313" key="1">
    <source>
        <dbReference type="EMBL" id="CAI8587680.1"/>
    </source>
</evidence>
<proteinExistence type="predicted"/>
<protein>
    <submittedName>
        <fullName evidence="1">Uncharacterized protein</fullName>
    </submittedName>
</protein>
<dbReference type="EMBL" id="OX451736">
    <property type="protein sequence ID" value="CAI8587680.1"/>
    <property type="molecule type" value="Genomic_DNA"/>
</dbReference>
<dbReference type="Proteomes" id="UP001157006">
    <property type="component" value="Chromosome 1L"/>
</dbReference>
<gene>
    <name evidence="1" type="ORF">VFH_I311520</name>
</gene>
<name>A0AAV0YNK6_VICFA</name>
<accession>A0AAV0YNK6</accession>
<dbReference type="AlphaFoldDB" id="A0AAV0YNK6"/>
<keyword evidence="2" id="KW-1185">Reference proteome</keyword>
<sequence>MAPRFFFRSNSNFFVNNRLSSPQINSVLSPSVLIPLLSPDSSLLRFTSSASVTILSQITSPTPCFNESAISPSSPSLSSAIHLSSCRRIKTKEGQRKLSL</sequence>
<organism evidence="1 2">
    <name type="scientific">Vicia faba</name>
    <name type="common">Broad bean</name>
    <name type="synonym">Faba vulgaris</name>
    <dbReference type="NCBI Taxonomy" id="3906"/>
    <lineage>
        <taxon>Eukaryota</taxon>
        <taxon>Viridiplantae</taxon>
        <taxon>Streptophyta</taxon>
        <taxon>Embryophyta</taxon>
        <taxon>Tracheophyta</taxon>
        <taxon>Spermatophyta</taxon>
        <taxon>Magnoliopsida</taxon>
        <taxon>eudicotyledons</taxon>
        <taxon>Gunneridae</taxon>
        <taxon>Pentapetalae</taxon>
        <taxon>rosids</taxon>
        <taxon>fabids</taxon>
        <taxon>Fabales</taxon>
        <taxon>Fabaceae</taxon>
        <taxon>Papilionoideae</taxon>
        <taxon>50 kb inversion clade</taxon>
        <taxon>NPAAA clade</taxon>
        <taxon>Hologalegina</taxon>
        <taxon>IRL clade</taxon>
        <taxon>Fabeae</taxon>
        <taxon>Vicia</taxon>
    </lineage>
</organism>
<evidence type="ECO:0000313" key="2">
    <source>
        <dbReference type="Proteomes" id="UP001157006"/>
    </source>
</evidence>